<evidence type="ECO:0000256" key="2">
    <source>
        <dbReference type="ARBA" id="ARBA00023110"/>
    </source>
</evidence>
<evidence type="ECO:0000256" key="1">
    <source>
        <dbReference type="ARBA" id="ARBA00000971"/>
    </source>
</evidence>
<comment type="similarity">
    <text evidence="5">Belongs to the FKBP-type PPIase family.</text>
</comment>
<dbReference type="AlphaFoldDB" id="A0A9W6P5H0"/>
<name>A0A9W6P5H0_9ACTN</name>
<accession>A0A9W6P5H0</accession>
<dbReference type="InterPro" id="IPR046357">
    <property type="entry name" value="PPIase_dom_sf"/>
</dbReference>
<evidence type="ECO:0000256" key="4">
    <source>
        <dbReference type="PROSITE-ProRule" id="PRU00277"/>
    </source>
</evidence>
<keyword evidence="8" id="KW-1185">Reference proteome</keyword>
<evidence type="ECO:0000256" key="3">
    <source>
        <dbReference type="ARBA" id="ARBA00023235"/>
    </source>
</evidence>
<evidence type="ECO:0000313" key="7">
    <source>
        <dbReference type="EMBL" id="GLU47755.1"/>
    </source>
</evidence>
<dbReference type="SUPFAM" id="SSF54534">
    <property type="entry name" value="FKBP-like"/>
    <property type="match status" value="1"/>
</dbReference>
<dbReference type="PROSITE" id="PS50059">
    <property type="entry name" value="FKBP_PPIASE"/>
    <property type="match status" value="1"/>
</dbReference>
<organism evidence="7 8">
    <name type="scientific">Nocardiopsis ansamitocini</name>
    <dbReference type="NCBI Taxonomy" id="1670832"/>
    <lineage>
        <taxon>Bacteria</taxon>
        <taxon>Bacillati</taxon>
        <taxon>Actinomycetota</taxon>
        <taxon>Actinomycetes</taxon>
        <taxon>Streptosporangiales</taxon>
        <taxon>Nocardiopsidaceae</taxon>
        <taxon>Nocardiopsis</taxon>
    </lineage>
</organism>
<keyword evidence="3 4" id="KW-0413">Isomerase</keyword>
<evidence type="ECO:0000259" key="6">
    <source>
        <dbReference type="PROSITE" id="PS50059"/>
    </source>
</evidence>
<dbReference type="EC" id="5.2.1.8" evidence="5"/>
<feature type="domain" description="PPIase FKBP-type" evidence="6">
    <location>
        <begin position="179"/>
        <end position="228"/>
    </location>
</feature>
<evidence type="ECO:0000313" key="8">
    <source>
        <dbReference type="Proteomes" id="UP001165092"/>
    </source>
</evidence>
<protein>
    <recommendedName>
        <fullName evidence="5">Peptidyl-prolyl cis-trans isomerase</fullName>
        <ecNumber evidence="5">5.2.1.8</ecNumber>
    </recommendedName>
</protein>
<sequence length="235" mass="24160">MKKAHLVAQGSLPVNPTHRTVIEGDGLPIGPDSLIVTRLASYEVDGRGENAGPTFSTFSGGPDVLFTAADFAAVFSGAGDVGNDWKNGTRLIASGSGPPVSGEGSSSQDTATVHVLDILDHYVAGQTVPGEQVESAGALSGVDVTDNRHPKTVSTENPVPEQLEAITLIEGGGEPVRDGDRIVVQFAGVTWTTGEVFGSTWKWNGRPSAYSIGTGQILPGWDEALPGVPPAAGSC</sequence>
<dbReference type="EMBL" id="BSQG01000003">
    <property type="protein sequence ID" value="GLU47755.1"/>
    <property type="molecule type" value="Genomic_DNA"/>
</dbReference>
<comment type="caution">
    <text evidence="7">The sequence shown here is derived from an EMBL/GenBank/DDBJ whole genome shotgun (WGS) entry which is preliminary data.</text>
</comment>
<evidence type="ECO:0000256" key="5">
    <source>
        <dbReference type="RuleBase" id="RU003915"/>
    </source>
</evidence>
<dbReference type="InterPro" id="IPR001179">
    <property type="entry name" value="PPIase_FKBP_dom"/>
</dbReference>
<dbReference type="Gene3D" id="3.10.50.40">
    <property type="match status" value="1"/>
</dbReference>
<proteinExistence type="inferred from homology"/>
<comment type="catalytic activity">
    <reaction evidence="1 4 5">
        <text>[protein]-peptidylproline (omega=180) = [protein]-peptidylproline (omega=0)</text>
        <dbReference type="Rhea" id="RHEA:16237"/>
        <dbReference type="Rhea" id="RHEA-COMP:10747"/>
        <dbReference type="Rhea" id="RHEA-COMP:10748"/>
        <dbReference type="ChEBI" id="CHEBI:83833"/>
        <dbReference type="ChEBI" id="CHEBI:83834"/>
        <dbReference type="EC" id="5.2.1.8"/>
    </reaction>
</comment>
<dbReference type="Pfam" id="PF00254">
    <property type="entry name" value="FKBP_C"/>
    <property type="match status" value="1"/>
</dbReference>
<gene>
    <name evidence="7" type="ORF">Nans01_21060</name>
</gene>
<reference evidence="7" key="1">
    <citation type="submission" date="2023-02" db="EMBL/GenBank/DDBJ databases">
        <title>Nocardiopsis ansamitocini NBRC 112285.</title>
        <authorList>
            <person name="Ichikawa N."/>
            <person name="Sato H."/>
            <person name="Tonouchi N."/>
        </authorList>
    </citation>
    <scope>NUCLEOTIDE SEQUENCE</scope>
    <source>
        <strain evidence="7">NBRC 112285</strain>
    </source>
</reference>
<keyword evidence="2 4" id="KW-0697">Rotamase</keyword>
<dbReference type="Proteomes" id="UP001165092">
    <property type="component" value="Unassembled WGS sequence"/>
</dbReference>
<dbReference type="GO" id="GO:0003755">
    <property type="term" value="F:peptidyl-prolyl cis-trans isomerase activity"/>
    <property type="evidence" value="ECO:0007669"/>
    <property type="project" value="UniProtKB-UniRule"/>
</dbReference>